<evidence type="ECO:0000313" key="1">
    <source>
        <dbReference type="EMBL" id="PKI50525.1"/>
    </source>
</evidence>
<dbReference type="AlphaFoldDB" id="A0A2I0J2R1"/>
<accession>A0A2I0J2R1</accession>
<proteinExistence type="predicted"/>
<dbReference type="EMBL" id="PGOL01002105">
    <property type="protein sequence ID" value="PKI50525.1"/>
    <property type="molecule type" value="Genomic_DNA"/>
</dbReference>
<sequence>MSFECVTNRDSSFLPIFPHRPWDPQVRIVLSGEQYTRHCSRVQALGDARARLPVHACTCARSCSAAPACILAPDTVRPCARAPRKFPPCMHARPRLGCSLMTNSPARNRHPRAPACTSNRAPMLLAAPVQACACSPPRSNDHERFRPCTRKSFQGFHRVTRLSNPSRLFLRILRLGITFST</sequence>
<keyword evidence="2" id="KW-1185">Reference proteome</keyword>
<name>A0A2I0J2R1_PUNGR</name>
<comment type="caution">
    <text evidence="1">The sequence shown here is derived from an EMBL/GenBank/DDBJ whole genome shotgun (WGS) entry which is preliminary data.</text>
</comment>
<gene>
    <name evidence="1" type="ORF">CRG98_029079</name>
</gene>
<dbReference type="Proteomes" id="UP000233551">
    <property type="component" value="Unassembled WGS sequence"/>
</dbReference>
<protein>
    <submittedName>
        <fullName evidence="1">Uncharacterized protein</fullName>
    </submittedName>
</protein>
<reference evidence="1 2" key="1">
    <citation type="submission" date="2017-11" db="EMBL/GenBank/DDBJ databases">
        <title>De-novo sequencing of pomegranate (Punica granatum L.) genome.</title>
        <authorList>
            <person name="Akparov Z."/>
            <person name="Amiraslanov A."/>
            <person name="Hajiyeva S."/>
            <person name="Abbasov M."/>
            <person name="Kaur K."/>
            <person name="Hamwieh A."/>
            <person name="Solovyev V."/>
            <person name="Salamov A."/>
            <person name="Braich B."/>
            <person name="Kosarev P."/>
            <person name="Mahmoud A."/>
            <person name="Hajiyev E."/>
            <person name="Babayeva S."/>
            <person name="Izzatullayeva V."/>
            <person name="Mammadov A."/>
            <person name="Mammadov A."/>
            <person name="Sharifova S."/>
            <person name="Ojaghi J."/>
            <person name="Eynullazada K."/>
            <person name="Bayramov B."/>
            <person name="Abdulazimova A."/>
            <person name="Shahmuradov I."/>
        </authorList>
    </citation>
    <scope>NUCLEOTIDE SEQUENCE [LARGE SCALE GENOMIC DNA]</scope>
    <source>
        <strain evidence="2">cv. AG2017</strain>
        <tissue evidence="1">Leaf</tissue>
    </source>
</reference>
<evidence type="ECO:0000313" key="2">
    <source>
        <dbReference type="Proteomes" id="UP000233551"/>
    </source>
</evidence>
<organism evidence="1 2">
    <name type="scientific">Punica granatum</name>
    <name type="common">Pomegranate</name>
    <dbReference type="NCBI Taxonomy" id="22663"/>
    <lineage>
        <taxon>Eukaryota</taxon>
        <taxon>Viridiplantae</taxon>
        <taxon>Streptophyta</taxon>
        <taxon>Embryophyta</taxon>
        <taxon>Tracheophyta</taxon>
        <taxon>Spermatophyta</taxon>
        <taxon>Magnoliopsida</taxon>
        <taxon>eudicotyledons</taxon>
        <taxon>Gunneridae</taxon>
        <taxon>Pentapetalae</taxon>
        <taxon>rosids</taxon>
        <taxon>malvids</taxon>
        <taxon>Myrtales</taxon>
        <taxon>Lythraceae</taxon>
        <taxon>Punica</taxon>
    </lineage>
</organism>